<evidence type="ECO:0000313" key="2">
    <source>
        <dbReference type="EMBL" id="CAB4139403.1"/>
    </source>
</evidence>
<evidence type="ECO:0000256" key="1">
    <source>
        <dbReference type="SAM" id="MobiDB-lite"/>
    </source>
</evidence>
<accession>A0A6J5M1M8</accession>
<feature type="region of interest" description="Disordered" evidence="1">
    <location>
        <begin position="1"/>
        <end position="26"/>
    </location>
</feature>
<gene>
    <name evidence="2" type="ORF">UFOVP345_44</name>
</gene>
<protein>
    <submittedName>
        <fullName evidence="2">Uncharacterized protein</fullName>
    </submittedName>
</protein>
<dbReference type="EMBL" id="LR796353">
    <property type="protein sequence ID" value="CAB4139403.1"/>
    <property type="molecule type" value="Genomic_DNA"/>
</dbReference>
<proteinExistence type="predicted"/>
<name>A0A6J5M1M8_9CAUD</name>
<organism evidence="2">
    <name type="scientific">uncultured Caudovirales phage</name>
    <dbReference type="NCBI Taxonomy" id="2100421"/>
    <lineage>
        <taxon>Viruses</taxon>
        <taxon>Duplodnaviria</taxon>
        <taxon>Heunggongvirae</taxon>
        <taxon>Uroviricota</taxon>
        <taxon>Caudoviricetes</taxon>
        <taxon>Peduoviridae</taxon>
        <taxon>Maltschvirus</taxon>
        <taxon>Maltschvirus maltsch</taxon>
    </lineage>
</organism>
<sequence length="250" mass="25869">MPVIINGSTGVSGTDGSAGTPAVQGTDTNTGMFFPAADQIAFAEGGVEAMRLDASGNVGIGTATPGVRLHVAGPGSPEVSIRSTEAASWKARLSFGNASVRWEVGSDINAVGNNNFYFYDAMAGVERARITAAGDFQFNSGYGSVAAAFGCRAWVNFNGQGTVAIRASGNVSSITDNGAGEYTVNFANAMPDVNYAVAHGRSDAFTGRTVTSHIQDGQTTTSVRIVSRVSFSSSYDTTEDALNVYVAIFR</sequence>
<reference evidence="2" key="1">
    <citation type="submission" date="2020-04" db="EMBL/GenBank/DDBJ databases">
        <authorList>
            <person name="Chiriac C."/>
            <person name="Salcher M."/>
            <person name="Ghai R."/>
            <person name="Kavagutti S V."/>
        </authorList>
    </citation>
    <scope>NUCLEOTIDE SEQUENCE</scope>
</reference>